<gene>
    <name evidence="1" type="ORF">CGI_10006372</name>
</gene>
<dbReference type="HOGENOM" id="CLU_1769858_0_0_1"/>
<dbReference type="AlphaFoldDB" id="K1QXL5"/>
<evidence type="ECO:0000313" key="1">
    <source>
        <dbReference type="EMBL" id="EKC26301.1"/>
    </source>
</evidence>
<protein>
    <submittedName>
        <fullName evidence="1">Uncharacterized protein</fullName>
    </submittedName>
</protein>
<accession>K1QXL5</accession>
<dbReference type="EMBL" id="JH818061">
    <property type="protein sequence ID" value="EKC26301.1"/>
    <property type="molecule type" value="Genomic_DNA"/>
</dbReference>
<organism evidence="1">
    <name type="scientific">Magallana gigas</name>
    <name type="common">Pacific oyster</name>
    <name type="synonym">Crassostrea gigas</name>
    <dbReference type="NCBI Taxonomy" id="29159"/>
    <lineage>
        <taxon>Eukaryota</taxon>
        <taxon>Metazoa</taxon>
        <taxon>Spiralia</taxon>
        <taxon>Lophotrochozoa</taxon>
        <taxon>Mollusca</taxon>
        <taxon>Bivalvia</taxon>
        <taxon>Autobranchia</taxon>
        <taxon>Pteriomorphia</taxon>
        <taxon>Ostreida</taxon>
        <taxon>Ostreoidea</taxon>
        <taxon>Ostreidae</taxon>
        <taxon>Magallana</taxon>
    </lineage>
</organism>
<name>K1QXL5_MAGGI</name>
<sequence>MVPHISHLFLLDPGFNAPNQVVTRSTSGVEALATDAQRSFPPSSSSGFLNSAFESQAVSDYDSGLLSIDELDLEKSNKNYDNHPFEKTQLLVGKCSKYTAKNSGDISADSHENLSVSEDLDLYEDLSSNRSSDDDDSLDEKEKETFI</sequence>
<dbReference type="InParanoid" id="K1QXL5"/>
<reference evidence="1" key="1">
    <citation type="journal article" date="2012" name="Nature">
        <title>The oyster genome reveals stress adaptation and complexity of shell formation.</title>
        <authorList>
            <person name="Zhang G."/>
            <person name="Fang X."/>
            <person name="Guo X."/>
            <person name="Li L."/>
            <person name="Luo R."/>
            <person name="Xu F."/>
            <person name="Yang P."/>
            <person name="Zhang L."/>
            <person name="Wang X."/>
            <person name="Qi H."/>
            <person name="Xiong Z."/>
            <person name="Que H."/>
            <person name="Xie Y."/>
            <person name="Holland P.W."/>
            <person name="Paps J."/>
            <person name="Zhu Y."/>
            <person name="Wu F."/>
            <person name="Chen Y."/>
            <person name="Wang J."/>
            <person name="Peng C."/>
            <person name="Meng J."/>
            <person name="Yang L."/>
            <person name="Liu J."/>
            <person name="Wen B."/>
            <person name="Zhang N."/>
            <person name="Huang Z."/>
            <person name="Zhu Q."/>
            <person name="Feng Y."/>
            <person name="Mount A."/>
            <person name="Hedgecock D."/>
            <person name="Xu Z."/>
            <person name="Liu Y."/>
            <person name="Domazet-Loso T."/>
            <person name="Du Y."/>
            <person name="Sun X."/>
            <person name="Zhang S."/>
            <person name="Liu B."/>
            <person name="Cheng P."/>
            <person name="Jiang X."/>
            <person name="Li J."/>
            <person name="Fan D."/>
            <person name="Wang W."/>
            <person name="Fu W."/>
            <person name="Wang T."/>
            <person name="Wang B."/>
            <person name="Zhang J."/>
            <person name="Peng Z."/>
            <person name="Li Y."/>
            <person name="Li N."/>
            <person name="Wang J."/>
            <person name="Chen M."/>
            <person name="He Y."/>
            <person name="Tan F."/>
            <person name="Song X."/>
            <person name="Zheng Q."/>
            <person name="Huang R."/>
            <person name="Yang H."/>
            <person name="Du X."/>
            <person name="Chen L."/>
            <person name="Yang M."/>
            <person name="Gaffney P.M."/>
            <person name="Wang S."/>
            <person name="Luo L."/>
            <person name="She Z."/>
            <person name="Ming Y."/>
            <person name="Huang W."/>
            <person name="Zhang S."/>
            <person name="Huang B."/>
            <person name="Zhang Y."/>
            <person name="Qu T."/>
            <person name="Ni P."/>
            <person name="Miao G."/>
            <person name="Wang J."/>
            <person name="Wang Q."/>
            <person name="Steinberg C.E."/>
            <person name="Wang H."/>
            <person name="Li N."/>
            <person name="Qian L."/>
            <person name="Zhang G."/>
            <person name="Li Y."/>
            <person name="Yang H."/>
            <person name="Liu X."/>
            <person name="Wang J."/>
            <person name="Yin Y."/>
            <person name="Wang J."/>
        </authorList>
    </citation>
    <scope>NUCLEOTIDE SEQUENCE [LARGE SCALE GENOMIC DNA]</scope>
    <source>
        <strain evidence="1">05x7-T-G4-1.051#20</strain>
    </source>
</reference>
<proteinExistence type="predicted"/>